<proteinExistence type="predicted"/>
<evidence type="ECO:0000313" key="3">
    <source>
        <dbReference type="Proteomes" id="UP001145145"/>
    </source>
</evidence>
<keyword evidence="3" id="KW-1185">Reference proteome</keyword>
<reference evidence="1 3" key="5">
    <citation type="journal article" date="2023" name="Int. J. Syst. Evol. Microbiol.">
        <title>Sellimonas catena sp. nov., isolated from human faeces.</title>
        <authorList>
            <person name="Hisatomi A."/>
            <person name="Ohkuma M."/>
            <person name="Sakamoto M."/>
        </authorList>
    </citation>
    <scope>NUCLEOTIDE SEQUENCE [LARGE SCALE GENOMIC DNA]</scope>
    <source>
        <strain evidence="1 3">12EGH17</strain>
        <strain evidence="2">18CBH55</strain>
    </source>
</reference>
<dbReference type="Proteomes" id="UP001145145">
    <property type="component" value="Unassembled WGS sequence"/>
</dbReference>
<dbReference type="Proteomes" id="UP001145094">
    <property type="component" value="Unassembled WGS sequence"/>
</dbReference>
<reference evidence="2" key="4">
    <citation type="submission" date="2022-11" db="EMBL/GenBank/DDBJ databases">
        <title>Draft genome sequence of Sellimonas catena strain 18CBH55.</title>
        <authorList>
            <person name="Hisatomi A."/>
            <person name="Ohkuma M."/>
            <person name="Sakamoto M."/>
        </authorList>
    </citation>
    <scope>NUCLEOTIDE SEQUENCE</scope>
    <source>
        <strain evidence="2">18CBH55</strain>
    </source>
</reference>
<comment type="caution">
    <text evidence="1">The sequence shown here is derived from an EMBL/GenBank/DDBJ whole genome shotgun (WGS) entry which is preliminary data.</text>
</comment>
<gene>
    <name evidence="1" type="ORF">Selli1_25610</name>
    <name evidence="2" type="ORF">Selli2_07330</name>
</gene>
<protein>
    <submittedName>
        <fullName evidence="1">Uncharacterized protein</fullName>
    </submittedName>
</protein>
<name>A0A9W6C9Z6_9FIRM</name>
<dbReference type="EMBL" id="BSCH01000004">
    <property type="protein sequence ID" value="GLG89306.1"/>
    <property type="molecule type" value="Genomic_DNA"/>
</dbReference>
<evidence type="ECO:0000313" key="2">
    <source>
        <dbReference type="EMBL" id="GLG89306.1"/>
    </source>
</evidence>
<sequence length="49" mass="5689">MKNNQAVLMFHLTKKYPSGQHKAEKDICFIEITYKYTNSYSVILYGTGI</sequence>
<reference evidence="1" key="2">
    <citation type="submission" date="2022-11" db="EMBL/GenBank/DDBJ databases">
        <title>Draft genome sequence of Sellimonas catena strain 12EGH17.</title>
        <authorList>
            <person name="Hisatomi A."/>
            <person name="Ohkuma M."/>
            <person name="Sakamoto M."/>
        </authorList>
    </citation>
    <scope>NUCLEOTIDE SEQUENCE</scope>
    <source>
        <strain evidence="1">12EGH17</strain>
    </source>
</reference>
<dbReference type="EMBL" id="BSBO01000028">
    <property type="protein sequence ID" value="GLG05387.1"/>
    <property type="molecule type" value="Genomic_DNA"/>
</dbReference>
<evidence type="ECO:0000313" key="1">
    <source>
        <dbReference type="EMBL" id="GLG05387.1"/>
    </source>
</evidence>
<dbReference type="AlphaFoldDB" id="A0A9W6C9Z6"/>
<reference evidence="2" key="3">
    <citation type="submission" date="2022-11" db="EMBL/GenBank/DDBJ databases">
        <title>Draft genome sequence of Sellimonas catena strain 18CBH55.</title>
        <authorList>
            <person name="Atsushi H."/>
            <person name="Moriya O."/>
            <person name="Mitsuo S."/>
        </authorList>
    </citation>
    <scope>NUCLEOTIDE SEQUENCE</scope>
    <source>
        <strain evidence="2">18CBH55</strain>
    </source>
</reference>
<reference evidence="1" key="1">
    <citation type="submission" date="2022-11" db="EMBL/GenBank/DDBJ databases">
        <title>Draft genome sequence of Sellimonas catena strain 12EGH17.</title>
        <authorList>
            <person name="Atsushi H."/>
            <person name="Moriya O."/>
            <person name="Mitsuo S."/>
        </authorList>
    </citation>
    <scope>NUCLEOTIDE SEQUENCE</scope>
    <source>
        <strain evidence="1">12EGH17</strain>
    </source>
</reference>
<accession>A0A9W6C9Z6</accession>
<organism evidence="1 3">
    <name type="scientific">Sellimonas catena</name>
    <dbReference type="NCBI Taxonomy" id="2994035"/>
    <lineage>
        <taxon>Bacteria</taxon>
        <taxon>Bacillati</taxon>
        <taxon>Bacillota</taxon>
        <taxon>Clostridia</taxon>
        <taxon>Lachnospirales</taxon>
        <taxon>Lachnospiraceae</taxon>
        <taxon>Sellimonas</taxon>
    </lineage>
</organism>